<protein>
    <recommendedName>
        <fullName evidence="3">DUF2267 domain-containing protein</fullName>
    </recommendedName>
</protein>
<dbReference type="Proteomes" id="UP000031258">
    <property type="component" value="Unassembled WGS sequence"/>
</dbReference>
<proteinExistence type="predicted"/>
<sequence length="142" mass="16420">MAHISLIDKTMHKTYSWLYEIEEHMGWDEGNEGRALSLLKSTLHRLRDNLLINDLAHFAAQLPVLVRGLLFEAWNPDHTPVKDRKHGEFLAAVLHGLPETHKNIDIEEGVKAIFKTLYYKIDPFEVEKLKKVLPDSIKVLFP</sequence>
<dbReference type="Pfam" id="PF10025">
    <property type="entry name" value="DUF2267"/>
    <property type="match status" value="1"/>
</dbReference>
<reference evidence="1 2" key="1">
    <citation type="submission" date="2014-11" db="EMBL/GenBank/DDBJ databases">
        <title>A Rickettsiales Symbiont of Amoebae With Ancient Features.</title>
        <authorList>
            <person name="Schulz F."/>
            <person name="Martijn J."/>
            <person name="Wascher F."/>
            <person name="Kostanjsek R."/>
            <person name="Ettema T.J."/>
            <person name="Horn M."/>
        </authorList>
    </citation>
    <scope>NUCLEOTIDE SEQUENCE [LARGE SCALE GENOMIC DNA]</scope>
    <source>
        <strain evidence="1 2">UWC36</strain>
    </source>
</reference>
<evidence type="ECO:0008006" key="3">
    <source>
        <dbReference type="Google" id="ProtNLM"/>
    </source>
</evidence>
<dbReference type="OrthoDB" id="20942at2"/>
<keyword evidence="2" id="KW-1185">Reference proteome</keyword>
<dbReference type="AlphaFoldDB" id="A0A0C1QLI0"/>
<dbReference type="EMBL" id="JSWE01000124">
    <property type="protein sequence ID" value="KIE04958.1"/>
    <property type="molecule type" value="Genomic_DNA"/>
</dbReference>
<comment type="caution">
    <text evidence="1">The sequence shown here is derived from an EMBL/GenBank/DDBJ whole genome shotgun (WGS) entry which is preliminary data.</text>
</comment>
<organism evidence="1 2">
    <name type="scientific">Candidatus Jidaibacter acanthamoebae</name>
    <dbReference type="NCBI Taxonomy" id="86105"/>
    <lineage>
        <taxon>Bacteria</taxon>
        <taxon>Pseudomonadati</taxon>
        <taxon>Pseudomonadota</taxon>
        <taxon>Alphaproteobacteria</taxon>
        <taxon>Rickettsiales</taxon>
        <taxon>Candidatus Midichloriaceae</taxon>
        <taxon>Candidatus Jidaibacter</taxon>
    </lineage>
</organism>
<accession>A0A0C1QLI0</accession>
<dbReference type="Gene3D" id="1.10.490.110">
    <property type="entry name" value="Uncharacterized conserved protein DUF2267"/>
    <property type="match status" value="1"/>
</dbReference>
<evidence type="ECO:0000313" key="1">
    <source>
        <dbReference type="EMBL" id="KIE04958.1"/>
    </source>
</evidence>
<dbReference type="InterPro" id="IPR038282">
    <property type="entry name" value="DUF2267_sf"/>
</dbReference>
<dbReference type="STRING" id="86105.NF27_EY00540"/>
<name>A0A0C1QLI0_9RICK</name>
<evidence type="ECO:0000313" key="2">
    <source>
        <dbReference type="Proteomes" id="UP000031258"/>
    </source>
</evidence>
<gene>
    <name evidence="1" type="ORF">NF27_EY00540</name>
</gene>
<dbReference type="RefSeq" id="WP_039456966.1">
    <property type="nucleotide sequence ID" value="NZ_JSWE01000124.1"/>
</dbReference>
<dbReference type="InterPro" id="IPR018727">
    <property type="entry name" value="DUF2267"/>
</dbReference>